<gene>
    <name evidence="2" type="ORF">CHYS00102_LOCUS27812</name>
</gene>
<feature type="region of interest" description="Disordered" evidence="1">
    <location>
        <begin position="604"/>
        <end position="628"/>
    </location>
</feature>
<sequence length="628" mass="70631">MVECAEDLQSVEDARGKRGVVVSIGMDKNTKIVMLFRRFVEFLSTEAEPLSTDQLEFVHMDVLPKNETAEGCALMKGDRIFARRKSSAFRLEERRKKMQKEMNQNYFAQLRSLVPEDPVMGCLPPTPYDVIFDCRDKNANGAHVHRNDCSNIQNTNTDTHTHLVKGYSVLLERRCPWLRKQIESVRESRNRRTHPVYTIEDDTSISQDQHPEPKPTPVNLNRSTFKIIKKEPQETNDQNHSDDGSKDTCRVSPVPHDVYDLEGPRSMSRRVSSPPPTDHNETNVVRCLAQEPKTHQMGPLHMPRLIANDAPSCPSHSSLIVEVVADDDEHMLLSSPPSKPRVTPSYANVNDASRPETPIISCSNDPLFMLTVPLAGHSPEAVKVLLEYCYSNRCNSLGHAAFQIAAPQATLPHTMHLGDLPTISMSVALATIALAEEAQMPKLSLMCEIAASHLIEPDNVLKALATCTVQGQKTNNRLTVLRQRAVEFLMRPPMLQELNYRLYPLPHDQAHLIASAIWEGTKESLESDGNLSSGKRKLDDILCSQAYIKDCDDEDRLGRSLERRKTRAAAPGAPPAMNRWTQRKTPLMARIRGTAEHAAHIYNTHPRNFSTPSHKRCANSDHKPMDWT</sequence>
<evidence type="ECO:0008006" key="3">
    <source>
        <dbReference type="Google" id="ProtNLM"/>
    </source>
</evidence>
<dbReference type="AlphaFoldDB" id="A0A7S1G070"/>
<name>A0A7S1G070_9STRA</name>
<dbReference type="EMBL" id="HBFR01038125">
    <property type="protein sequence ID" value="CAD8900595.1"/>
    <property type="molecule type" value="Transcribed_RNA"/>
</dbReference>
<proteinExistence type="predicted"/>
<evidence type="ECO:0000313" key="2">
    <source>
        <dbReference type="EMBL" id="CAD8900595.1"/>
    </source>
</evidence>
<dbReference type="Gene3D" id="3.30.710.10">
    <property type="entry name" value="Potassium Channel Kv1.1, Chain A"/>
    <property type="match status" value="1"/>
</dbReference>
<dbReference type="InterPro" id="IPR011333">
    <property type="entry name" value="SKP1/BTB/POZ_sf"/>
</dbReference>
<reference evidence="2" key="1">
    <citation type="submission" date="2021-01" db="EMBL/GenBank/DDBJ databases">
        <authorList>
            <person name="Corre E."/>
            <person name="Pelletier E."/>
            <person name="Niang G."/>
            <person name="Scheremetjew M."/>
            <person name="Finn R."/>
            <person name="Kale V."/>
            <person name="Holt S."/>
            <person name="Cochrane G."/>
            <person name="Meng A."/>
            <person name="Brown T."/>
            <person name="Cohen L."/>
        </authorList>
    </citation>
    <scope>NUCLEOTIDE SEQUENCE</scope>
    <source>
        <strain evidence="2">308</strain>
    </source>
</reference>
<feature type="compositionally biased region" description="Basic and acidic residues" evidence="1">
    <location>
        <begin position="228"/>
        <end position="249"/>
    </location>
</feature>
<organism evidence="2">
    <name type="scientific">Corethron hystrix</name>
    <dbReference type="NCBI Taxonomy" id="216773"/>
    <lineage>
        <taxon>Eukaryota</taxon>
        <taxon>Sar</taxon>
        <taxon>Stramenopiles</taxon>
        <taxon>Ochrophyta</taxon>
        <taxon>Bacillariophyta</taxon>
        <taxon>Coscinodiscophyceae</taxon>
        <taxon>Corethrophycidae</taxon>
        <taxon>Corethrales</taxon>
        <taxon>Corethraceae</taxon>
        <taxon>Corethron</taxon>
    </lineage>
</organism>
<feature type="compositionally biased region" description="Basic and acidic residues" evidence="1">
    <location>
        <begin position="618"/>
        <end position="628"/>
    </location>
</feature>
<evidence type="ECO:0000256" key="1">
    <source>
        <dbReference type="SAM" id="MobiDB-lite"/>
    </source>
</evidence>
<accession>A0A7S1G070</accession>
<protein>
    <recommendedName>
        <fullName evidence="3">BTB domain-containing protein</fullName>
    </recommendedName>
</protein>
<feature type="region of interest" description="Disordered" evidence="1">
    <location>
        <begin position="186"/>
        <end position="281"/>
    </location>
</feature>